<feature type="compositionally biased region" description="Basic and acidic residues" evidence="1">
    <location>
        <begin position="34"/>
        <end position="44"/>
    </location>
</feature>
<feature type="non-terminal residue" evidence="2">
    <location>
        <position position="1"/>
    </location>
</feature>
<dbReference type="InterPro" id="IPR012162">
    <property type="entry name" value="PNPase"/>
</dbReference>
<evidence type="ECO:0000313" key="2">
    <source>
        <dbReference type="EMBL" id="EKC73147.1"/>
    </source>
</evidence>
<sequence>ELDGLDEEESKRYMHQYNFPSYSVGEARPSRGPGRREIGHGALS</sequence>
<dbReference type="GO" id="GO:0005829">
    <property type="term" value="C:cytosol"/>
    <property type="evidence" value="ECO:0007669"/>
    <property type="project" value="TreeGrafter"/>
</dbReference>
<dbReference type="GO" id="GO:0003723">
    <property type="term" value="F:RNA binding"/>
    <property type="evidence" value="ECO:0007669"/>
    <property type="project" value="InterPro"/>
</dbReference>
<evidence type="ECO:0000256" key="1">
    <source>
        <dbReference type="SAM" id="MobiDB-lite"/>
    </source>
</evidence>
<dbReference type="PANTHER" id="PTHR11252:SF0">
    <property type="entry name" value="POLYRIBONUCLEOTIDE NUCLEOTIDYLTRANSFERASE 1, MITOCHONDRIAL"/>
    <property type="match status" value="1"/>
</dbReference>
<organism evidence="2">
    <name type="scientific">human gut metagenome</name>
    <dbReference type="NCBI Taxonomy" id="408170"/>
    <lineage>
        <taxon>unclassified sequences</taxon>
        <taxon>metagenomes</taxon>
        <taxon>organismal metagenomes</taxon>
    </lineage>
</organism>
<keyword evidence="2" id="KW-0808">Transferase</keyword>
<proteinExistence type="predicted"/>
<dbReference type="PANTHER" id="PTHR11252">
    <property type="entry name" value="POLYRIBONUCLEOTIDE NUCLEOTIDYLTRANSFERASE"/>
    <property type="match status" value="1"/>
</dbReference>
<feature type="region of interest" description="Disordered" evidence="1">
    <location>
        <begin position="22"/>
        <end position="44"/>
    </location>
</feature>
<dbReference type="InterPro" id="IPR020568">
    <property type="entry name" value="Ribosomal_Su5_D2-typ_SF"/>
</dbReference>
<gene>
    <name evidence="2" type="ORF">LEA_06375</name>
</gene>
<protein>
    <submittedName>
        <fullName evidence="2">Polyribonucleotide nucleotidyltransferase</fullName>
    </submittedName>
</protein>
<name>K1TJ69_9ZZZZ</name>
<dbReference type="GO" id="GO:0004654">
    <property type="term" value="F:polyribonucleotide nucleotidyltransferase activity"/>
    <property type="evidence" value="ECO:0007669"/>
    <property type="project" value="InterPro"/>
</dbReference>
<dbReference type="GO" id="GO:0000175">
    <property type="term" value="F:3'-5'-RNA exonuclease activity"/>
    <property type="evidence" value="ECO:0007669"/>
    <property type="project" value="TreeGrafter"/>
</dbReference>
<dbReference type="InterPro" id="IPR027408">
    <property type="entry name" value="PNPase/RNase_PH_dom_sf"/>
</dbReference>
<accession>K1TJ69</accession>
<reference evidence="2" key="1">
    <citation type="journal article" date="2013" name="Environ. Microbiol.">
        <title>Microbiota from the distal guts of lean and obese adolescents exhibit partial functional redundancy besides clear differences in community structure.</title>
        <authorList>
            <person name="Ferrer M."/>
            <person name="Ruiz A."/>
            <person name="Lanza F."/>
            <person name="Haange S.B."/>
            <person name="Oberbach A."/>
            <person name="Till H."/>
            <person name="Bargiela R."/>
            <person name="Campoy C."/>
            <person name="Segura M.T."/>
            <person name="Richter M."/>
            <person name="von Bergen M."/>
            <person name="Seifert J."/>
            <person name="Suarez A."/>
        </authorList>
    </citation>
    <scope>NUCLEOTIDE SEQUENCE</scope>
</reference>
<comment type="caution">
    <text evidence="2">The sequence shown here is derived from an EMBL/GenBank/DDBJ whole genome shotgun (WGS) entry which is preliminary data.</text>
</comment>
<dbReference type="SUPFAM" id="SSF54211">
    <property type="entry name" value="Ribosomal protein S5 domain 2-like"/>
    <property type="match status" value="1"/>
</dbReference>
<dbReference type="Gene3D" id="3.30.230.70">
    <property type="entry name" value="GHMP Kinase, N-terminal domain"/>
    <property type="match status" value="1"/>
</dbReference>
<dbReference type="GO" id="GO:0006402">
    <property type="term" value="P:mRNA catabolic process"/>
    <property type="evidence" value="ECO:0007669"/>
    <property type="project" value="InterPro"/>
</dbReference>
<dbReference type="EMBL" id="AJWY01004171">
    <property type="protein sequence ID" value="EKC73147.1"/>
    <property type="molecule type" value="Genomic_DNA"/>
</dbReference>
<dbReference type="AlphaFoldDB" id="K1TJ69"/>